<dbReference type="KEGG" id="ndi:NDAI_0F00270"/>
<dbReference type="EMBL" id="HE580272">
    <property type="protein sequence ID" value="CCD25346.1"/>
    <property type="molecule type" value="Genomic_DNA"/>
</dbReference>
<reference evidence="1 2" key="1">
    <citation type="journal article" date="2011" name="Proc. Natl. Acad. Sci. U.S.A.">
        <title>Evolutionary erosion of yeast sex chromosomes by mating-type switching accidents.</title>
        <authorList>
            <person name="Gordon J.L."/>
            <person name="Armisen D."/>
            <person name="Proux-Wera E."/>
            <person name="Oheigeartaigh S.S."/>
            <person name="Byrne K.P."/>
            <person name="Wolfe K.H."/>
        </authorList>
    </citation>
    <scope>NUCLEOTIDE SEQUENCE [LARGE SCALE GENOMIC DNA]</scope>
    <source>
        <strain evidence="2">ATCC 10597 / BCRC 20456 / CBS 421 / NBRC 0211 / NRRL Y-12639</strain>
    </source>
</reference>
<dbReference type="Proteomes" id="UP000000689">
    <property type="component" value="Chromosome 6"/>
</dbReference>
<keyword evidence="2" id="KW-1185">Reference proteome</keyword>
<evidence type="ECO:0000313" key="1">
    <source>
        <dbReference type="EMBL" id="CCD25346.1"/>
    </source>
</evidence>
<evidence type="ECO:0000313" key="2">
    <source>
        <dbReference type="Proteomes" id="UP000000689"/>
    </source>
</evidence>
<dbReference type="AlphaFoldDB" id="G0WC35"/>
<protein>
    <submittedName>
        <fullName evidence="1">Uncharacterized protein</fullName>
    </submittedName>
</protein>
<dbReference type="HOGENOM" id="CLU_934121_0_0_1"/>
<dbReference type="RefSeq" id="XP_003670589.1">
    <property type="nucleotide sequence ID" value="XM_003670541.1"/>
</dbReference>
<accession>G0WC35</accession>
<name>G0WC35_NAUDC</name>
<dbReference type="OrthoDB" id="4063703at2759"/>
<sequence length="298" mass="34061">MVERRGFVIYPDYNNNQSRISNHSENTLLINEKKETSSQLLSSSQRSITSIDVENAKERYHKTNNINSLFTLAHKSIKKVAKEPRNNLPISSFTSGKFKSITLKDTKRAGPLQSIQNIIYNCKGYPHSVFMAKQLERKEPTTIRDGIAILDSKNGIGSKIIKAKFRKSHFKLGSVTRKYELFPLQDLEQNKPSALLQSLQKSLCDLDTSLKTLSYHSYDTLLTVTSFEMLSDHEIKINSVKNYTAGFTTDVTMLLHSKISLNVPLPNNLHKDYKLALDSKVYLELAPNVKWYLVWKFI</sequence>
<gene>
    <name evidence="1" type="primary">NDAI0F00270</name>
    <name evidence="1" type="ordered locus">NDAI_0F00270</name>
</gene>
<dbReference type="eggNOG" id="ENOG502T11K">
    <property type="taxonomic scope" value="Eukaryota"/>
</dbReference>
<organism evidence="1 2">
    <name type="scientific">Naumovozyma dairenensis (strain ATCC 10597 / BCRC 20456 / CBS 421 / NBRC 0211 / NRRL Y-12639)</name>
    <name type="common">Saccharomyces dairenensis</name>
    <dbReference type="NCBI Taxonomy" id="1071378"/>
    <lineage>
        <taxon>Eukaryota</taxon>
        <taxon>Fungi</taxon>
        <taxon>Dikarya</taxon>
        <taxon>Ascomycota</taxon>
        <taxon>Saccharomycotina</taxon>
        <taxon>Saccharomycetes</taxon>
        <taxon>Saccharomycetales</taxon>
        <taxon>Saccharomycetaceae</taxon>
        <taxon>Naumovozyma</taxon>
    </lineage>
</organism>
<dbReference type="GeneID" id="11497133"/>
<proteinExistence type="predicted"/>
<dbReference type="OMA" id="KMNEISI"/>